<dbReference type="Proteomes" id="UP001141619">
    <property type="component" value="Unassembled WGS sequence"/>
</dbReference>
<dbReference type="EMBL" id="JANWOI010000001">
    <property type="protein sequence ID" value="MDA5192905.1"/>
    <property type="molecule type" value="Genomic_DNA"/>
</dbReference>
<comment type="caution">
    <text evidence="14">The sequence shown here is derived from an EMBL/GenBank/DDBJ whole genome shotgun (WGS) entry which is preliminary data.</text>
</comment>
<evidence type="ECO:0000256" key="8">
    <source>
        <dbReference type="ARBA" id="ARBA00022989"/>
    </source>
</evidence>
<name>A0A9X3TVR6_9PROT</name>
<feature type="transmembrane region" description="Helical" evidence="12">
    <location>
        <begin position="140"/>
        <end position="158"/>
    </location>
</feature>
<gene>
    <name evidence="14" type="ORF">NYP16_02890</name>
</gene>
<keyword evidence="6" id="KW-0571">Peptide transport</keyword>
<feature type="transmembrane region" description="Helical" evidence="12">
    <location>
        <begin position="214"/>
        <end position="236"/>
    </location>
</feature>
<comment type="subcellular location">
    <subcellularLocation>
        <location evidence="1">Cell inner membrane</location>
        <topology evidence="1">Multi-pass membrane protein</topology>
    </subcellularLocation>
    <subcellularLocation>
        <location evidence="12">Cell membrane</location>
        <topology evidence="12">Multi-pass membrane protein</topology>
    </subcellularLocation>
</comment>
<dbReference type="InterPro" id="IPR035906">
    <property type="entry name" value="MetI-like_sf"/>
</dbReference>
<keyword evidence="2 12" id="KW-0813">Transport</keyword>
<dbReference type="GO" id="GO:0005886">
    <property type="term" value="C:plasma membrane"/>
    <property type="evidence" value="ECO:0007669"/>
    <property type="project" value="UniProtKB-SubCell"/>
</dbReference>
<dbReference type="Pfam" id="PF12911">
    <property type="entry name" value="OppC_N"/>
    <property type="match status" value="1"/>
</dbReference>
<keyword evidence="5 12" id="KW-0812">Transmembrane</keyword>
<dbReference type="InterPro" id="IPR050366">
    <property type="entry name" value="BP-dependent_transpt_permease"/>
</dbReference>
<dbReference type="SUPFAM" id="SSF161098">
    <property type="entry name" value="MetI-like"/>
    <property type="match status" value="1"/>
</dbReference>
<feature type="domain" description="ABC transmembrane type-1" evidence="13">
    <location>
        <begin position="101"/>
        <end position="290"/>
    </location>
</feature>
<dbReference type="PANTHER" id="PTHR43386">
    <property type="entry name" value="OLIGOPEPTIDE TRANSPORT SYSTEM PERMEASE PROTEIN APPC"/>
    <property type="match status" value="1"/>
</dbReference>
<keyword evidence="8 12" id="KW-1133">Transmembrane helix</keyword>
<keyword evidence="4" id="KW-0997">Cell inner membrane</keyword>
<evidence type="ECO:0000256" key="9">
    <source>
        <dbReference type="ARBA" id="ARBA00023136"/>
    </source>
</evidence>
<dbReference type="GO" id="GO:0015833">
    <property type="term" value="P:peptide transport"/>
    <property type="evidence" value="ECO:0007669"/>
    <property type="project" value="UniProtKB-KW"/>
</dbReference>
<sequence>MIWTKRQRADTEQLLQKSGDAGRSLFSDAMDRFRRNRAAMISVYLLSIITLLAVFVPIFWPYQIEDMAWDYISTAPSLETFHLFGTDGNGRDLFVRVMYGGRISLTIGVLTTVVALIIGVTYGTFAGYTGGRVDNFMMRFVDILYAMPLLFLIILLVTVAGPNIYLVFLGIGAVEWLTMARIVRGQTLSIKRKEYVESALAIGLSGPRIIRRYIVPNIIGPVIVFVTLLIPTNIVVESYLSFLGLGVQEPLTSWGLLISQGATQLNTAPWLLIFPATLLSITMFCFNFIGDGLRDALDPRDR</sequence>
<evidence type="ECO:0000256" key="5">
    <source>
        <dbReference type="ARBA" id="ARBA00022692"/>
    </source>
</evidence>
<evidence type="ECO:0000256" key="4">
    <source>
        <dbReference type="ARBA" id="ARBA00022519"/>
    </source>
</evidence>
<dbReference type="AlphaFoldDB" id="A0A9X3TVR6"/>
<dbReference type="Gene3D" id="1.10.3720.10">
    <property type="entry name" value="MetI-like"/>
    <property type="match status" value="1"/>
</dbReference>
<dbReference type="PROSITE" id="PS50928">
    <property type="entry name" value="ABC_TM1"/>
    <property type="match status" value="1"/>
</dbReference>
<comment type="similarity">
    <text evidence="10">Belongs to the binding-protein-dependent transport system permease family. OppBC subfamily.</text>
</comment>
<keyword evidence="3" id="KW-1003">Cell membrane</keyword>
<reference evidence="14" key="1">
    <citation type="submission" date="2022-08" db="EMBL/GenBank/DDBJ databases">
        <authorList>
            <person name="Vandamme P."/>
            <person name="Hettiarachchi A."/>
            <person name="Peeters C."/>
            <person name="Cnockaert M."/>
            <person name="Carlier A."/>
        </authorList>
    </citation>
    <scope>NUCLEOTIDE SEQUENCE</scope>
    <source>
        <strain evidence="14">LMG 31809</strain>
    </source>
</reference>
<dbReference type="Pfam" id="PF00528">
    <property type="entry name" value="BPD_transp_1"/>
    <property type="match status" value="1"/>
</dbReference>
<keyword evidence="15" id="KW-1185">Reference proteome</keyword>
<reference evidence="14" key="2">
    <citation type="journal article" date="2023" name="Syst. Appl. Microbiol.">
        <title>Govania unica gen. nov., sp. nov., a rare biosphere bacterium that represents a novel family in the class Alphaproteobacteria.</title>
        <authorList>
            <person name="Vandamme P."/>
            <person name="Peeters C."/>
            <person name="Hettiarachchi A."/>
            <person name="Cnockaert M."/>
            <person name="Carlier A."/>
        </authorList>
    </citation>
    <scope>NUCLEOTIDE SEQUENCE</scope>
    <source>
        <strain evidence="14">LMG 31809</strain>
    </source>
</reference>
<evidence type="ECO:0000256" key="2">
    <source>
        <dbReference type="ARBA" id="ARBA00022448"/>
    </source>
</evidence>
<dbReference type="InterPro" id="IPR000515">
    <property type="entry name" value="MetI-like"/>
</dbReference>
<dbReference type="CDD" id="cd06261">
    <property type="entry name" value="TM_PBP2"/>
    <property type="match status" value="1"/>
</dbReference>
<evidence type="ECO:0000256" key="7">
    <source>
        <dbReference type="ARBA" id="ARBA00022927"/>
    </source>
</evidence>
<dbReference type="RefSeq" id="WP_274942606.1">
    <property type="nucleotide sequence ID" value="NZ_JANWOI010000001.1"/>
</dbReference>
<evidence type="ECO:0000256" key="1">
    <source>
        <dbReference type="ARBA" id="ARBA00004429"/>
    </source>
</evidence>
<evidence type="ECO:0000259" key="13">
    <source>
        <dbReference type="PROSITE" id="PS50928"/>
    </source>
</evidence>
<keyword evidence="9 12" id="KW-0472">Membrane</keyword>
<organism evidence="14 15">
    <name type="scientific">Govanella unica</name>
    <dbReference type="NCBI Taxonomy" id="2975056"/>
    <lineage>
        <taxon>Bacteria</taxon>
        <taxon>Pseudomonadati</taxon>
        <taxon>Pseudomonadota</taxon>
        <taxon>Alphaproteobacteria</taxon>
        <taxon>Emcibacterales</taxon>
        <taxon>Govanellaceae</taxon>
        <taxon>Govanella</taxon>
    </lineage>
</organism>
<evidence type="ECO:0000256" key="10">
    <source>
        <dbReference type="ARBA" id="ARBA00024202"/>
    </source>
</evidence>
<feature type="transmembrane region" description="Helical" evidence="12">
    <location>
        <begin position="164"/>
        <end position="183"/>
    </location>
</feature>
<dbReference type="PANTHER" id="PTHR43386:SF2">
    <property type="entry name" value="OLIGOPEPTIDE TRANSPORT SYSTEM PERMEASE PROTEIN OPPC"/>
    <property type="match status" value="1"/>
</dbReference>
<evidence type="ECO:0000313" key="14">
    <source>
        <dbReference type="EMBL" id="MDA5192905.1"/>
    </source>
</evidence>
<evidence type="ECO:0000256" key="3">
    <source>
        <dbReference type="ARBA" id="ARBA00022475"/>
    </source>
</evidence>
<accession>A0A9X3TVR6</accession>
<evidence type="ECO:0000256" key="11">
    <source>
        <dbReference type="ARBA" id="ARBA00072251"/>
    </source>
</evidence>
<feature type="transmembrane region" description="Helical" evidence="12">
    <location>
        <begin position="38"/>
        <end position="60"/>
    </location>
</feature>
<feature type="transmembrane region" description="Helical" evidence="12">
    <location>
        <begin position="270"/>
        <end position="290"/>
    </location>
</feature>
<proteinExistence type="inferred from homology"/>
<dbReference type="InterPro" id="IPR025966">
    <property type="entry name" value="OppC_N"/>
</dbReference>
<dbReference type="GO" id="GO:0055085">
    <property type="term" value="P:transmembrane transport"/>
    <property type="evidence" value="ECO:0007669"/>
    <property type="project" value="InterPro"/>
</dbReference>
<keyword evidence="7" id="KW-0653">Protein transport</keyword>
<evidence type="ECO:0000313" key="15">
    <source>
        <dbReference type="Proteomes" id="UP001141619"/>
    </source>
</evidence>
<evidence type="ECO:0000256" key="6">
    <source>
        <dbReference type="ARBA" id="ARBA00022856"/>
    </source>
</evidence>
<evidence type="ECO:0000256" key="12">
    <source>
        <dbReference type="RuleBase" id="RU363032"/>
    </source>
</evidence>
<dbReference type="GO" id="GO:0015031">
    <property type="term" value="P:protein transport"/>
    <property type="evidence" value="ECO:0007669"/>
    <property type="project" value="UniProtKB-KW"/>
</dbReference>
<feature type="transmembrane region" description="Helical" evidence="12">
    <location>
        <begin position="103"/>
        <end position="128"/>
    </location>
</feature>
<protein>
    <recommendedName>
        <fullName evidence="11">Oligopeptide transport system permease protein OppC</fullName>
    </recommendedName>
</protein>